<evidence type="ECO:0000313" key="2">
    <source>
        <dbReference type="EMBL" id="KAL1275283.1"/>
    </source>
</evidence>
<protein>
    <submittedName>
        <fullName evidence="2">Uncharacterized protein</fullName>
    </submittedName>
</protein>
<name>A0ABR3NE82_9TELE</name>
<dbReference type="EMBL" id="JAYMGO010000004">
    <property type="protein sequence ID" value="KAL1275283.1"/>
    <property type="molecule type" value="Genomic_DNA"/>
</dbReference>
<evidence type="ECO:0000313" key="3">
    <source>
        <dbReference type="Proteomes" id="UP001558613"/>
    </source>
</evidence>
<proteinExistence type="predicted"/>
<sequence>MPPKRLAKKTIVLFSAREHLRVNEVTLGSISILHVTTVAQFSVQGITMATSALGQYAGSSGDQQTKRRILEPCRVSAAGLILRAARLSAAGGRLRCESILRLSDNSLHCPASRGVTLQSAQRTPNVRESLNLWVKVYGCAFEKVKFSFWYEKLISLYHQDSNFPDETFRLVQHFLWCADRLKPVEKHGQTVGAHLRGAAAYADVAGMQRCYLSQVIRQRVGRELSSSLFLSLRVLIFALSPHSGRIIAATNHPVGFTGQEIDVLSFQNNGEPYEGPDDVITPAADRFGGRRDSSINPSMHWGCHRNAEQTFSIKRHSRGLVSHTHTRGCNVVMRRVPARSRSPGENHDDEALLTANTAENTSKPPDTCVTDGPFLPVRDERGKSSGNISHILENTLPEHPTRSRPLCCQLYGYDSAGITRSFFHELQTGSGTFQAQGDVLLSGDVNARTGSECDRAGALGNKLSVKTAPYLLSGLNRKQSNPRSRDISLKGRGKHSPVPEQHAHLIPSELFKVPRSAADVCDLEQSADLSKSQEWSSIQRPITPQSSAVSWG</sequence>
<dbReference type="Proteomes" id="UP001558613">
    <property type="component" value="Unassembled WGS sequence"/>
</dbReference>
<gene>
    <name evidence="2" type="ORF">QQF64_034906</name>
</gene>
<organism evidence="2 3">
    <name type="scientific">Cirrhinus molitorella</name>
    <name type="common">mud carp</name>
    <dbReference type="NCBI Taxonomy" id="172907"/>
    <lineage>
        <taxon>Eukaryota</taxon>
        <taxon>Metazoa</taxon>
        <taxon>Chordata</taxon>
        <taxon>Craniata</taxon>
        <taxon>Vertebrata</taxon>
        <taxon>Euteleostomi</taxon>
        <taxon>Actinopterygii</taxon>
        <taxon>Neopterygii</taxon>
        <taxon>Teleostei</taxon>
        <taxon>Ostariophysi</taxon>
        <taxon>Cypriniformes</taxon>
        <taxon>Cyprinidae</taxon>
        <taxon>Labeoninae</taxon>
        <taxon>Labeonini</taxon>
        <taxon>Cirrhinus</taxon>
    </lineage>
</organism>
<comment type="caution">
    <text evidence="2">The sequence shown here is derived from an EMBL/GenBank/DDBJ whole genome shotgun (WGS) entry which is preliminary data.</text>
</comment>
<evidence type="ECO:0000256" key="1">
    <source>
        <dbReference type="SAM" id="MobiDB-lite"/>
    </source>
</evidence>
<accession>A0ABR3NE82</accession>
<reference evidence="2 3" key="1">
    <citation type="submission" date="2023-09" db="EMBL/GenBank/DDBJ databases">
        <authorList>
            <person name="Wang M."/>
        </authorList>
    </citation>
    <scope>NUCLEOTIDE SEQUENCE [LARGE SCALE GENOMIC DNA]</scope>
    <source>
        <strain evidence="2">GT-2023</strain>
        <tissue evidence="2">Liver</tissue>
    </source>
</reference>
<feature type="region of interest" description="Disordered" evidence="1">
    <location>
        <begin position="529"/>
        <end position="552"/>
    </location>
</feature>
<feature type="region of interest" description="Disordered" evidence="1">
    <location>
        <begin position="475"/>
        <end position="500"/>
    </location>
</feature>
<keyword evidence="3" id="KW-1185">Reference proteome</keyword>